<dbReference type="Proteomes" id="UP000799440">
    <property type="component" value="Unassembled WGS sequence"/>
</dbReference>
<feature type="region of interest" description="Disordered" evidence="1">
    <location>
        <begin position="142"/>
        <end position="167"/>
    </location>
</feature>
<proteinExistence type="predicted"/>
<keyword evidence="2" id="KW-0472">Membrane</keyword>
<evidence type="ECO:0000313" key="3">
    <source>
        <dbReference type="EMBL" id="KAF2743108.1"/>
    </source>
</evidence>
<sequence length="862" mass="96204">MEEVRSPHVGSPVLSRHPSDDTIPSALRAGSPVVERTSSDEERRPPFKRHSTSGSSRISQLFPSLPDSVVVPTSEGPSSRRTSYHYPSAPPPEPLYQIPPAPAPPNFHEDTSYTSVPINFDGHHHSQAATPQRSATRRLLDQLGSRRSARSRGVNYNRLDDEESGMGRGRLKHVDEMDEIIGYDLSGFDGTPLRGLGTGDAGSSQRERDIDEAGFAAEYHRLEAQLGAGMTSILEVPFTQREGTQSQSCVPVAAQIRAEQTNTVVAVPEVVMDNNEPSGLDLESLEGRGLTRGLDQIQPSSTKSYYFPPDPDMPAWRPFSMGAPWLSVLVSIALVLAGLQEFLCQLSLRRVNADPQGGLVKFKKPQELTVLEYFTWKYAPVLFFVIYGIMWQMTDYEVKRLEAFYQLSKKTGATAAESLNMDYTTFLSWLVPLRALRHKHYAVVYASISTLVASGLVPILQSASVSVFPDKEERKENEWKSIRIEPAWSRAVTVCLVLVAVLGCVLIYEMRRKSGLLSDPKGIAGVAAMATRSHILTDFQGLDTASLDDIHKQLRHRRYILHRSSLWQGEYISNSHDKIEEHSTDPRPLMLRLRAGVAYITFIILFIITIPLLIFVEGATKVTETLPFFLTTLAIAIKLLWGTLNSDVRMLEPFLILSRRHAPPETLTLDYTGTNPLFLPIKAFLNKHYLVALVGIGAILTEVLTVCVSSFSVDGRRFLPGRGHNSSDSPDNVDETFKSFWISFGLVMGILSILVSIAVLVYTKRSHKFMPRQVGTMASILAFIYQSKMLITFVDTERFNSTRMTRHLEQQGKTYGLGWLRGRDGNTVCGIDEEELLANYVYKKNFGDAIIQPNQVGAWENW</sequence>
<feature type="region of interest" description="Disordered" evidence="1">
    <location>
        <begin position="1"/>
        <end position="108"/>
    </location>
</feature>
<feature type="transmembrane region" description="Helical" evidence="2">
    <location>
        <begin position="442"/>
        <end position="468"/>
    </location>
</feature>
<keyword evidence="2" id="KW-1133">Transmembrane helix</keyword>
<reference evidence="3" key="1">
    <citation type="journal article" date="2020" name="Stud. Mycol.">
        <title>101 Dothideomycetes genomes: a test case for predicting lifestyles and emergence of pathogens.</title>
        <authorList>
            <person name="Haridas S."/>
            <person name="Albert R."/>
            <person name="Binder M."/>
            <person name="Bloem J."/>
            <person name="Labutti K."/>
            <person name="Salamov A."/>
            <person name="Andreopoulos B."/>
            <person name="Baker S."/>
            <person name="Barry K."/>
            <person name="Bills G."/>
            <person name="Bluhm B."/>
            <person name="Cannon C."/>
            <person name="Castanera R."/>
            <person name="Culley D."/>
            <person name="Daum C."/>
            <person name="Ezra D."/>
            <person name="Gonzalez J."/>
            <person name="Henrissat B."/>
            <person name="Kuo A."/>
            <person name="Liang C."/>
            <person name="Lipzen A."/>
            <person name="Lutzoni F."/>
            <person name="Magnuson J."/>
            <person name="Mondo S."/>
            <person name="Nolan M."/>
            <person name="Ohm R."/>
            <person name="Pangilinan J."/>
            <person name="Park H.-J."/>
            <person name="Ramirez L."/>
            <person name="Alfaro M."/>
            <person name="Sun H."/>
            <person name="Tritt A."/>
            <person name="Yoshinaga Y."/>
            <person name="Zwiers L.-H."/>
            <person name="Turgeon B."/>
            <person name="Goodwin S."/>
            <person name="Spatafora J."/>
            <person name="Crous P."/>
            <person name="Grigoriev I."/>
        </authorList>
    </citation>
    <scope>NUCLEOTIDE SEQUENCE</scope>
    <source>
        <strain evidence="3">CBS 119925</strain>
    </source>
</reference>
<feature type="compositionally biased region" description="Pro residues" evidence="1">
    <location>
        <begin position="88"/>
        <end position="105"/>
    </location>
</feature>
<dbReference type="PANTHER" id="PTHR37544">
    <property type="entry name" value="SPRAY-RELATED"/>
    <property type="match status" value="1"/>
</dbReference>
<protein>
    <submittedName>
        <fullName evidence="3">Uncharacterized protein</fullName>
    </submittedName>
</protein>
<dbReference type="PANTHER" id="PTHR37544:SF3">
    <property type="entry name" value="SPRAY"/>
    <property type="match status" value="1"/>
</dbReference>
<dbReference type="AlphaFoldDB" id="A0A6A6UXW0"/>
<feature type="transmembrane region" description="Helical" evidence="2">
    <location>
        <begin position="488"/>
        <end position="508"/>
    </location>
</feature>
<evidence type="ECO:0000256" key="1">
    <source>
        <dbReference type="SAM" id="MobiDB-lite"/>
    </source>
</evidence>
<gene>
    <name evidence="3" type="ORF">M011DRAFT_461908</name>
</gene>
<keyword evidence="2" id="KW-0812">Transmembrane</keyword>
<feature type="compositionally biased region" description="Polar residues" evidence="1">
    <location>
        <begin position="52"/>
        <end position="62"/>
    </location>
</feature>
<accession>A0A6A6UXW0</accession>
<evidence type="ECO:0000313" key="4">
    <source>
        <dbReference type="Proteomes" id="UP000799440"/>
    </source>
</evidence>
<feature type="transmembrane region" description="Helical" evidence="2">
    <location>
        <begin position="626"/>
        <end position="644"/>
    </location>
</feature>
<feature type="transmembrane region" description="Helical" evidence="2">
    <location>
        <begin position="373"/>
        <end position="391"/>
    </location>
</feature>
<evidence type="ECO:0000256" key="2">
    <source>
        <dbReference type="SAM" id="Phobius"/>
    </source>
</evidence>
<feature type="transmembrane region" description="Helical" evidence="2">
    <location>
        <begin position="689"/>
        <end position="711"/>
    </location>
</feature>
<feature type="transmembrane region" description="Helical" evidence="2">
    <location>
        <begin position="596"/>
        <end position="614"/>
    </location>
</feature>
<dbReference type="Pfam" id="PF11915">
    <property type="entry name" value="DUF3433"/>
    <property type="match status" value="2"/>
</dbReference>
<dbReference type="InterPro" id="IPR021840">
    <property type="entry name" value="DUF3433"/>
</dbReference>
<dbReference type="EMBL" id="MU006600">
    <property type="protein sequence ID" value="KAF2743108.1"/>
    <property type="molecule type" value="Genomic_DNA"/>
</dbReference>
<name>A0A6A6UXW0_9PLEO</name>
<keyword evidence="4" id="KW-1185">Reference proteome</keyword>
<feature type="transmembrane region" description="Helical" evidence="2">
    <location>
        <begin position="740"/>
        <end position="762"/>
    </location>
</feature>
<dbReference type="OrthoDB" id="3248909at2759"/>
<organism evidence="3 4">
    <name type="scientific">Sporormia fimetaria CBS 119925</name>
    <dbReference type="NCBI Taxonomy" id="1340428"/>
    <lineage>
        <taxon>Eukaryota</taxon>
        <taxon>Fungi</taxon>
        <taxon>Dikarya</taxon>
        <taxon>Ascomycota</taxon>
        <taxon>Pezizomycotina</taxon>
        <taxon>Dothideomycetes</taxon>
        <taxon>Pleosporomycetidae</taxon>
        <taxon>Pleosporales</taxon>
        <taxon>Sporormiaceae</taxon>
        <taxon>Sporormia</taxon>
    </lineage>
</organism>